<feature type="signal peptide" evidence="2">
    <location>
        <begin position="1"/>
        <end position="26"/>
    </location>
</feature>
<dbReference type="RefSeq" id="WP_151151290.1">
    <property type="nucleotide sequence ID" value="NZ_WAIE01000004.1"/>
</dbReference>
<feature type="chain" id="PRO_5026821772" evidence="2">
    <location>
        <begin position="27"/>
        <end position="110"/>
    </location>
</feature>
<dbReference type="EMBL" id="WAIE01000004">
    <property type="protein sequence ID" value="KAB1441547.1"/>
    <property type="molecule type" value="Genomic_DNA"/>
</dbReference>
<proteinExistence type="predicted"/>
<reference evidence="3 4" key="1">
    <citation type="journal article" date="2017" name="Int. J. Syst. Evol. Microbiol.">
        <title>Desulfovibrio senegalensis sp. nov., a mesophilic sulfate reducer isolated from marine sediment.</title>
        <authorList>
            <person name="Thioye A."/>
            <person name="Gam Z.B.A."/>
            <person name="Mbengue M."/>
            <person name="Cayol J.L."/>
            <person name="Joseph-Bartoli M."/>
            <person name="Toure-Kane C."/>
            <person name="Labat M."/>
        </authorList>
    </citation>
    <scope>NUCLEOTIDE SEQUENCE [LARGE SCALE GENOMIC DNA]</scope>
    <source>
        <strain evidence="3 4">DSM 101509</strain>
    </source>
</reference>
<comment type="caution">
    <text evidence="3">The sequence shown here is derived from an EMBL/GenBank/DDBJ whole genome shotgun (WGS) entry which is preliminary data.</text>
</comment>
<feature type="region of interest" description="Disordered" evidence="1">
    <location>
        <begin position="41"/>
        <end position="110"/>
    </location>
</feature>
<evidence type="ECO:0000256" key="1">
    <source>
        <dbReference type="SAM" id="MobiDB-lite"/>
    </source>
</evidence>
<gene>
    <name evidence="3" type="ORF">F8A88_11470</name>
</gene>
<accession>A0A6N6N101</accession>
<evidence type="ECO:0000313" key="3">
    <source>
        <dbReference type="EMBL" id="KAB1441547.1"/>
    </source>
</evidence>
<evidence type="ECO:0000256" key="2">
    <source>
        <dbReference type="SAM" id="SignalP"/>
    </source>
</evidence>
<dbReference type="Proteomes" id="UP000438699">
    <property type="component" value="Unassembled WGS sequence"/>
</dbReference>
<name>A0A6N6N101_9BACT</name>
<organism evidence="3 4">
    <name type="scientific">Pseudodesulfovibrio senegalensis</name>
    <dbReference type="NCBI Taxonomy" id="1721087"/>
    <lineage>
        <taxon>Bacteria</taxon>
        <taxon>Pseudomonadati</taxon>
        <taxon>Thermodesulfobacteriota</taxon>
        <taxon>Desulfovibrionia</taxon>
        <taxon>Desulfovibrionales</taxon>
        <taxon>Desulfovibrionaceae</taxon>
    </lineage>
</organism>
<feature type="compositionally biased region" description="Basic and acidic residues" evidence="1">
    <location>
        <begin position="41"/>
        <end position="69"/>
    </location>
</feature>
<keyword evidence="4" id="KW-1185">Reference proteome</keyword>
<sequence length="110" mass="11700">MQRTATIILAAAALCFFVNMPVVGVADEIRDDYSSYVRDVRSGKANEEKMPAGLLKKLEETGKEKKQRNADAPAPSPSGPAATKRSVDGDAASSPPGDMIIIHKSGKNDQ</sequence>
<protein>
    <submittedName>
        <fullName evidence="3">Uncharacterized protein</fullName>
    </submittedName>
</protein>
<keyword evidence="2" id="KW-0732">Signal</keyword>
<dbReference type="AlphaFoldDB" id="A0A6N6N101"/>
<evidence type="ECO:0000313" key="4">
    <source>
        <dbReference type="Proteomes" id="UP000438699"/>
    </source>
</evidence>